<name>A0A699KF99_TANCI</name>
<organism evidence="1">
    <name type="scientific">Tanacetum cinerariifolium</name>
    <name type="common">Dalmatian daisy</name>
    <name type="synonym">Chrysanthemum cinerariifolium</name>
    <dbReference type="NCBI Taxonomy" id="118510"/>
    <lineage>
        <taxon>Eukaryota</taxon>
        <taxon>Viridiplantae</taxon>
        <taxon>Streptophyta</taxon>
        <taxon>Embryophyta</taxon>
        <taxon>Tracheophyta</taxon>
        <taxon>Spermatophyta</taxon>
        <taxon>Magnoliopsida</taxon>
        <taxon>eudicotyledons</taxon>
        <taxon>Gunneridae</taxon>
        <taxon>Pentapetalae</taxon>
        <taxon>asterids</taxon>
        <taxon>campanulids</taxon>
        <taxon>Asterales</taxon>
        <taxon>Asteraceae</taxon>
        <taxon>Asteroideae</taxon>
        <taxon>Anthemideae</taxon>
        <taxon>Anthemidinae</taxon>
        <taxon>Tanacetum</taxon>
    </lineage>
</organism>
<dbReference type="EMBL" id="BKCJ010514094">
    <property type="protein sequence ID" value="GFA91881.1"/>
    <property type="molecule type" value="Genomic_DNA"/>
</dbReference>
<comment type="caution">
    <text evidence="1">The sequence shown here is derived from an EMBL/GenBank/DDBJ whole genome shotgun (WGS) entry which is preliminary data.</text>
</comment>
<dbReference type="AlphaFoldDB" id="A0A699KF99"/>
<reference evidence="1" key="1">
    <citation type="journal article" date="2019" name="Sci. Rep.">
        <title>Draft genome of Tanacetum cinerariifolium, the natural source of mosquito coil.</title>
        <authorList>
            <person name="Yamashiro T."/>
            <person name="Shiraishi A."/>
            <person name="Satake H."/>
            <person name="Nakayama K."/>
        </authorList>
    </citation>
    <scope>NUCLEOTIDE SEQUENCE</scope>
</reference>
<protein>
    <submittedName>
        <fullName evidence="1">Uncharacterized protein</fullName>
    </submittedName>
</protein>
<sequence length="45" mass="4845">GAGKAHKEDLPLDAVNQKDGPLMGWMLPVKVLFKQKPVGGFKIGK</sequence>
<gene>
    <name evidence="1" type="ORF">Tci_663853</name>
</gene>
<evidence type="ECO:0000313" key="1">
    <source>
        <dbReference type="EMBL" id="GFA91881.1"/>
    </source>
</evidence>
<feature type="non-terminal residue" evidence="1">
    <location>
        <position position="1"/>
    </location>
</feature>
<accession>A0A699KF99</accession>
<proteinExistence type="predicted"/>